<evidence type="ECO:0000256" key="3">
    <source>
        <dbReference type="ARBA" id="ARBA00023163"/>
    </source>
</evidence>
<dbReference type="InterPro" id="IPR018060">
    <property type="entry name" value="HTH_AraC"/>
</dbReference>
<dbReference type="PANTHER" id="PTHR46796">
    <property type="entry name" value="HTH-TYPE TRANSCRIPTIONAL ACTIVATOR RHAS-RELATED"/>
    <property type="match status" value="1"/>
</dbReference>
<dbReference type="GO" id="GO:0043565">
    <property type="term" value="F:sequence-specific DNA binding"/>
    <property type="evidence" value="ECO:0007669"/>
    <property type="project" value="InterPro"/>
</dbReference>
<dbReference type="InterPro" id="IPR020449">
    <property type="entry name" value="Tscrpt_reg_AraC-type_HTH"/>
</dbReference>
<dbReference type="GO" id="GO:0003700">
    <property type="term" value="F:DNA-binding transcription factor activity"/>
    <property type="evidence" value="ECO:0007669"/>
    <property type="project" value="InterPro"/>
</dbReference>
<dbReference type="PROSITE" id="PS00041">
    <property type="entry name" value="HTH_ARAC_FAMILY_1"/>
    <property type="match status" value="1"/>
</dbReference>
<dbReference type="RefSeq" id="WP_183456353.1">
    <property type="nucleotide sequence ID" value="NZ_JACHWZ010000002.1"/>
</dbReference>
<dbReference type="PROSITE" id="PS01124">
    <property type="entry name" value="HTH_ARAC_FAMILY_2"/>
    <property type="match status" value="1"/>
</dbReference>
<dbReference type="PRINTS" id="PR00032">
    <property type="entry name" value="HTHARAC"/>
</dbReference>
<keyword evidence="1" id="KW-0805">Transcription regulation</keyword>
<evidence type="ECO:0000256" key="1">
    <source>
        <dbReference type="ARBA" id="ARBA00023015"/>
    </source>
</evidence>
<proteinExistence type="predicted"/>
<comment type="caution">
    <text evidence="5">The sequence shown here is derived from an EMBL/GenBank/DDBJ whole genome shotgun (WGS) entry which is preliminary data.</text>
</comment>
<dbReference type="Proteomes" id="UP000535937">
    <property type="component" value="Unassembled WGS sequence"/>
</dbReference>
<sequence length="130" mass="15077">MRAHLNTEKSLTPSWLKGLSDRRIGQALAIMHLRCDEHWTASLLADEVGMARSSFSRAFHHLVGQLPMEYLVDCRIQLAARYLLDRQLSVSEISEAVGYRSERAFRQAFRQRFGMAPRDYVKVHRDTLEM</sequence>
<dbReference type="InterPro" id="IPR009057">
    <property type="entry name" value="Homeodomain-like_sf"/>
</dbReference>
<dbReference type="InterPro" id="IPR050204">
    <property type="entry name" value="AraC_XylS_family_regulators"/>
</dbReference>
<dbReference type="AlphaFoldDB" id="A0A7W4W8N9"/>
<reference evidence="5 6" key="1">
    <citation type="submission" date="2020-08" db="EMBL/GenBank/DDBJ databases">
        <title>Genomic Encyclopedia of Type Strains, Phase III (KMG-III): the genomes of soil and plant-associated and newly described type strains.</title>
        <authorList>
            <person name="Whitman W."/>
        </authorList>
    </citation>
    <scope>NUCLEOTIDE SEQUENCE [LARGE SCALE GENOMIC DNA]</scope>
    <source>
        <strain evidence="5 6">CECT 8799</strain>
    </source>
</reference>
<dbReference type="InterPro" id="IPR018062">
    <property type="entry name" value="HTH_AraC-typ_CS"/>
</dbReference>
<evidence type="ECO:0000259" key="4">
    <source>
        <dbReference type="PROSITE" id="PS01124"/>
    </source>
</evidence>
<keyword evidence="2 5" id="KW-0238">DNA-binding</keyword>
<keyword evidence="3" id="KW-0804">Transcription</keyword>
<dbReference type="EMBL" id="JACHWZ010000002">
    <property type="protein sequence ID" value="MBB3059688.1"/>
    <property type="molecule type" value="Genomic_DNA"/>
</dbReference>
<dbReference type="Gene3D" id="1.10.10.60">
    <property type="entry name" value="Homeodomain-like"/>
    <property type="match status" value="2"/>
</dbReference>
<dbReference type="SUPFAM" id="SSF46689">
    <property type="entry name" value="Homeodomain-like"/>
    <property type="match status" value="2"/>
</dbReference>
<keyword evidence="6" id="KW-1185">Reference proteome</keyword>
<organism evidence="5 6">
    <name type="scientific">Microbulbifer rhizosphaerae</name>
    <dbReference type="NCBI Taxonomy" id="1562603"/>
    <lineage>
        <taxon>Bacteria</taxon>
        <taxon>Pseudomonadati</taxon>
        <taxon>Pseudomonadota</taxon>
        <taxon>Gammaproteobacteria</taxon>
        <taxon>Cellvibrionales</taxon>
        <taxon>Microbulbiferaceae</taxon>
        <taxon>Microbulbifer</taxon>
    </lineage>
</organism>
<gene>
    <name evidence="5" type="ORF">FHS09_000496</name>
</gene>
<protein>
    <submittedName>
        <fullName evidence="5">AraC-like DNA-binding protein</fullName>
    </submittedName>
</protein>
<dbReference type="PANTHER" id="PTHR46796:SF7">
    <property type="entry name" value="ARAC FAMILY TRANSCRIPTIONAL REGULATOR"/>
    <property type="match status" value="1"/>
</dbReference>
<evidence type="ECO:0000256" key="2">
    <source>
        <dbReference type="ARBA" id="ARBA00023125"/>
    </source>
</evidence>
<evidence type="ECO:0000313" key="6">
    <source>
        <dbReference type="Proteomes" id="UP000535937"/>
    </source>
</evidence>
<name>A0A7W4W8N9_9GAMM</name>
<feature type="domain" description="HTH araC/xylS-type" evidence="4">
    <location>
        <begin position="25"/>
        <end position="123"/>
    </location>
</feature>
<accession>A0A7W4W8N9</accession>
<evidence type="ECO:0000313" key="5">
    <source>
        <dbReference type="EMBL" id="MBB3059688.1"/>
    </source>
</evidence>
<dbReference type="SMART" id="SM00342">
    <property type="entry name" value="HTH_ARAC"/>
    <property type="match status" value="1"/>
</dbReference>
<dbReference type="Pfam" id="PF12833">
    <property type="entry name" value="HTH_18"/>
    <property type="match status" value="1"/>
</dbReference>